<dbReference type="Proteomes" id="UP000250235">
    <property type="component" value="Unassembled WGS sequence"/>
</dbReference>
<evidence type="ECO:0000256" key="1">
    <source>
        <dbReference type="SAM" id="MobiDB-lite"/>
    </source>
</evidence>
<evidence type="ECO:0000313" key="3">
    <source>
        <dbReference type="Proteomes" id="UP000250235"/>
    </source>
</evidence>
<feature type="region of interest" description="Disordered" evidence="1">
    <location>
        <begin position="87"/>
        <end position="113"/>
    </location>
</feature>
<feature type="compositionally biased region" description="Polar residues" evidence="1">
    <location>
        <begin position="246"/>
        <end position="260"/>
    </location>
</feature>
<feature type="compositionally biased region" description="Low complexity" evidence="1">
    <location>
        <begin position="87"/>
        <end position="97"/>
    </location>
</feature>
<protein>
    <submittedName>
        <fullName evidence="2">Uncharacterized protein</fullName>
    </submittedName>
</protein>
<name>A0A2Z7ABX2_9LAMI</name>
<keyword evidence="3" id="KW-1185">Reference proteome</keyword>
<organism evidence="2 3">
    <name type="scientific">Dorcoceras hygrometricum</name>
    <dbReference type="NCBI Taxonomy" id="472368"/>
    <lineage>
        <taxon>Eukaryota</taxon>
        <taxon>Viridiplantae</taxon>
        <taxon>Streptophyta</taxon>
        <taxon>Embryophyta</taxon>
        <taxon>Tracheophyta</taxon>
        <taxon>Spermatophyta</taxon>
        <taxon>Magnoliopsida</taxon>
        <taxon>eudicotyledons</taxon>
        <taxon>Gunneridae</taxon>
        <taxon>Pentapetalae</taxon>
        <taxon>asterids</taxon>
        <taxon>lamiids</taxon>
        <taxon>Lamiales</taxon>
        <taxon>Gesneriaceae</taxon>
        <taxon>Didymocarpoideae</taxon>
        <taxon>Trichosporeae</taxon>
        <taxon>Loxocarpinae</taxon>
        <taxon>Dorcoceras</taxon>
    </lineage>
</organism>
<sequence length="268" mass="29742">MQHAIINAMKCLRAIKDRIARPVYQLANHFSRASIPCTVYQPGKSSVRDLQSPSAHHSSVVFRHNQSVGHHYDDSVGLFRHDTSVGQSQRGSQSVYQPGKSSVRDLQSPSAHHSSVVFRHNQSVGHHYDDSVGLFRHDTSVGQSQRGSQSGHQSICQSGSRCMHVLQVYAGINNKGKAQNLEELITEKFESTNEQPDQILKNLRTSSSSALIPQVALQPLTRKDPLEDFDYSDPRCNPLLRPTAARNPSNHRTLSPKVVSNITSLLPQ</sequence>
<evidence type="ECO:0000313" key="2">
    <source>
        <dbReference type="EMBL" id="KZV19192.1"/>
    </source>
</evidence>
<reference evidence="2 3" key="1">
    <citation type="journal article" date="2015" name="Proc. Natl. Acad. Sci. U.S.A.">
        <title>The resurrection genome of Boea hygrometrica: A blueprint for survival of dehydration.</title>
        <authorList>
            <person name="Xiao L."/>
            <person name="Yang G."/>
            <person name="Zhang L."/>
            <person name="Yang X."/>
            <person name="Zhao S."/>
            <person name="Ji Z."/>
            <person name="Zhou Q."/>
            <person name="Hu M."/>
            <person name="Wang Y."/>
            <person name="Chen M."/>
            <person name="Xu Y."/>
            <person name="Jin H."/>
            <person name="Xiao X."/>
            <person name="Hu G."/>
            <person name="Bao F."/>
            <person name="Hu Y."/>
            <person name="Wan P."/>
            <person name="Li L."/>
            <person name="Deng X."/>
            <person name="Kuang T."/>
            <person name="Xiang C."/>
            <person name="Zhu J.K."/>
            <person name="Oliver M.J."/>
            <person name="He Y."/>
        </authorList>
    </citation>
    <scope>NUCLEOTIDE SEQUENCE [LARGE SCALE GENOMIC DNA]</scope>
    <source>
        <strain evidence="3">cv. XS01</strain>
    </source>
</reference>
<accession>A0A2Z7ABX2</accession>
<gene>
    <name evidence="2" type="ORF">F511_38994</name>
</gene>
<dbReference type="AlphaFoldDB" id="A0A2Z7ABX2"/>
<feature type="compositionally biased region" description="Polar residues" evidence="1">
    <location>
        <begin position="104"/>
        <end position="113"/>
    </location>
</feature>
<feature type="region of interest" description="Disordered" evidence="1">
    <location>
        <begin position="240"/>
        <end position="260"/>
    </location>
</feature>
<dbReference type="EMBL" id="KV016768">
    <property type="protein sequence ID" value="KZV19192.1"/>
    <property type="molecule type" value="Genomic_DNA"/>
</dbReference>
<proteinExistence type="predicted"/>